<evidence type="ECO:0000256" key="7">
    <source>
        <dbReference type="ARBA" id="ARBA00022729"/>
    </source>
</evidence>
<feature type="binding site" evidence="17">
    <location>
        <position position="115"/>
    </location>
    <ligand>
        <name>Ca(2+)</name>
        <dbReference type="ChEBI" id="CHEBI:29108"/>
        <label>1</label>
    </ligand>
</feature>
<feature type="disulfide bond" evidence="15">
    <location>
        <begin position="372"/>
        <end position="411"/>
    </location>
</feature>
<dbReference type="PROSITE" id="PS50923">
    <property type="entry name" value="SUSHI"/>
    <property type="match status" value="2"/>
</dbReference>
<dbReference type="FunFam" id="2.10.25.10:FF:000059">
    <property type="entry name" value="Mannan-binding lectin serine protease 1"/>
    <property type="match status" value="1"/>
</dbReference>
<evidence type="ECO:0000256" key="17">
    <source>
        <dbReference type="PIRSR" id="PIRSR001155-4"/>
    </source>
</evidence>
<feature type="active site" description="Charge relay system" evidence="14">
    <location>
        <position position="670"/>
    </location>
</feature>
<dbReference type="PROSITE" id="PS01180">
    <property type="entry name" value="CUB"/>
    <property type="match status" value="2"/>
</dbReference>
<dbReference type="InterPro" id="IPR000436">
    <property type="entry name" value="Sushi_SCR_CCP_dom"/>
</dbReference>
<dbReference type="Proteomes" id="UP000314983">
    <property type="component" value="Chromosome 15"/>
</dbReference>
<dbReference type="CDD" id="cd00041">
    <property type="entry name" value="CUB"/>
    <property type="match status" value="2"/>
</dbReference>
<evidence type="ECO:0000256" key="18">
    <source>
        <dbReference type="PROSITE-ProRule" id="PRU00059"/>
    </source>
</evidence>
<dbReference type="Gene3D" id="2.10.70.10">
    <property type="entry name" value="Complement Module, domain 1"/>
    <property type="match status" value="2"/>
</dbReference>
<evidence type="ECO:0000256" key="15">
    <source>
        <dbReference type="PIRSR" id="PIRSR001155-2"/>
    </source>
</evidence>
<keyword evidence="5 19" id="KW-0768">Sushi</keyword>
<feature type="chain" id="PRO_5044201455" description="Mannan-binding lectin serine peptidase 1" evidence="20">
    <location>
        <begin position="26"/>
        <end position="725"/>
    </location>
</feature>
<dbReference type="Pfam" id="PF00431">
    <property type="entry name" value="CUB"/>
    <property type="match status" value="2"/>
</dbReference>
<sequence>TELTLGFIAWAQVLLLADMYGTIQSPNFPESYPKDNELQWNVTVPSGYTIRLYFMHFDIEPSYLCEYDYVKVYSETEELAAFCGRENTDTERVPADDVILSPGSMLSVAFRSDFSNEERHSGFEAHYSAVGKNTFLRSFFLFIDIDECRGKNDEELACDHFCHNYIGGYYCSCRYGYQLHSDNRTCKVECSDSVYTERSGLITSSDFPKPYPKSSDCVYRIEVEEGFLVTLDFEDSFDIEDHPEVPCPYDYIKIEAGARVFGPFCGDRPPDRIQTLSNSVSIRFHSDNSGENLGWKLTYASAGSECPVLLAPPNGHLEPLQSQYLFKEHITVTCDPGYSLQKDGEEFEHYQIKCQTDGTWSSNIPLCKVVDCGLIDVSVGEVLYQSSTNSTTFGTSIQYRCRNSPTGVYTCGQSGLWVRQDGASLPACNSGETLPTFTCGQPSQPFPAQQKRIVGGRTAPEGLFPWQVLLSVKDVSRVPVGRWFGSGALLSPTWVLTAAHVLSSPRRDPSIVPVAPEHVRATVGLTNVRNSLPSTSRQAEHLILHPHFDPRNYDNDIALVRLQQEVVLGDLVRPVCLPAPPLPAQALVPTPGALGVVAGWGISAADASGSGLTSDPGVVSEVLQYVKLPVVAQEECEASYASRSLNYNITANMFCAGFYEGGRDTCLGDSGGAFVMEDPRSGRWVAHGLVSWAGPEECGSERVYGVYTRVANYVHWLHAEMNTEH</sequence>
<evidence type="ECO:0000256" key="6">
    <source>
        <dbReference type="ARBA" id="ARBA00022670"/>
    </source>
</evidence>
<feature type="domain" description="CUB" evidence="21">
    <location>
        <begin position="190"/>
        <end position="302"/>
    </location>
</feature>
<dbReference type="CDD" id="cd00054">
    <property type="entry name" value="EGF_CA"/>
    <property type="match status" value="1"/>
</dbReference>
<dbReference type="PIRSF" id="PIRSF001155">
    <property type="entry name" value="C1r_C1s_MASP"/>
    <property type="match status" value="1"/>
</dbReference>
<keyword evidence="6" id="KW-0645">Protease</keyword>
<evidence type="ECO:0000256" key="13">
    <source>
        <dbReference type="ARBA" id="ARBA00023278"/>
    </source>
</evidence>
<evidence type="ECO:0000256" key="3">
    <source>
        <dbReference type="ARBA" id="ARBA00022536"/>
    </source>
</evidence>
<dbReference type="SUPFAM" id="SSF57535">
    <property type="entry name" value="Complement control module/SCR domain"/>
    <property type="match status" value="1"/>
</dbReference>
<dbReference type="GO" id="GO:0005509">
    <property type="term" value="F:calcium ion binding"/>
    <property type="evidence" value="ECO:0007669"/>
    <property type="project" value="InterPro"/>
</dbReference>
<dbReference type="PANTHER" id="PTHR24255">
    <property type="entry name" value="COMPLEMENT COMPONENT 1, S SUBCOMPONENT-RELATED"/>
    <property type="match status" value="1"/>
</dbReference>
<dbReference type="InterPro" id="IPR000859">
    <property type="entry name" value="CUB_dom"/>
</dbReference>
<dbReference type="PROSITE" id="PS01186">
    <property type="entry name" value="EGF_2"/>
    <property type="match status" value="1"/>
</dbReference>
<evidence type="ECO:0000313" key="25">
    <source>
        <dbReference type="Proteomes" id="UP000314983"/>
    </source>
</evidence>
<keyword evidence="13 16" id="KW-0379">Hydroxylation</keyword>
<gene>
    <name evidence="24" type="primary">MASP1</name>
</gene>
<evidence type="ECO:0000256" key="19">
    <source>
        <dbReference type="PROSITE-ProRule" id="PRU00302"/>
    </source>
</evidence>
<evidence type="ECO:0000256" key="14">
    <source>
        <dbReference type="PIRSR" id="PIRSR001155-1"/>
    </source>
</evidence>
<reference evidence="24 25" key="1">
    <citation type="submission" date="2020-05" db="EMBL/GenBank/DDBJ databases">
        <title>Electrophorus electricus (electric eel) genome, fEleEle1, primary haplotype.</title>
        <authorList>
            <person name="Myers G."/>
            <person name="Meyer A."/>
            <person name="Fedrigo O."/>
            <person name="Formenti G."/>
            <person name="Rhie A."/>
            <person name="Tracey A."/>
            <person name="Sims Y."/>
            <person name="Jarvis E.D."/>
        </authorList>
    </citation>
    <scope>NUCLEOTIDE SEQUENCE [LARGE SCALE GENOMIC DNA]</scope>
</reference>
<feature type="binding site" evidence="17">
    <location>
        <position position="287"/>
    </location>
    <ligand>
        <name>Ca(2+)</name>
        <dbReference type="ChEBI" id="CHEBI:29108"/>
        <label>3</label>
    </ligand>
</feature>
<dbReference type="SUPFAM" id="SSF57196">
    <property type="entry name" value="EGF/Laminin"/>
    <property type="match status" value="1"/>
</dbReference>
<evidence type="ECO:0000256" key="20">
    <source>
        <dbReference type="SAM" id="SignalP"/>
    </source>
</evidence>
<evidence type="ECO:0000256" key="5">
    <source>
        <dbReference type="ARBA" id="ARBA00022659"/>
    </source>
</evidence>
<dbReference type="FunFam" id="2.60.120.290:FF:000012">
    <property type="entry name" value="mannan-binding lectin serine protease 1 isoform X1"/>
    <property type="match status" value="1"/>
</dbReference>
<feature type="domain" description="Sushi" evidence="23">
    <location>
        <begin position="370"/>
        <end position="430"/>
    </location>
</feature>
<dbReference type="SUPFAM" id="SSF49854">
    <property type="entry name" value="Spermadhesin, CUB domain"/>
    <property type="match status" value="2"/>
</dbReference>
<dbReference type="PROSITE" id="PS00135">
    <property type="entry name" value="TRYPSIN_SER"/>
    <property type="match status" value="1"/>
</dbReference>
<evidence type="ECO:0000256" key="4">
    <source>
        <dbReference type="ARBA" id="ARBA00022588"/>
    </source>
</evidence>
<dbReference type="GO" id="GO:0004252">
    <property type="term" value="F:serine-type endopeptidase activity"/>
    <property type="evidence" value="ECO:0007669"/>
    <property type="project" value="InterPro"/>
</dbReference>
<dbReference type="InterPro" id="IPR035914">
    <property type="entry name" value="Sperma_CUB_dom_sf"/>
</dbReference>
<dbReference type="InterPro" id="IPR033116">
    <property type="entry name" value="TRYPSIN_SER"/>
</dbReference>
<evidence type="ECO:0000256" key="8">
    <source>
        <dbReference type="ARBA" id="ARBA00022737"/>
    </source>
</evidence>
<dbReference type="Gene3D" id="2.60.120.290">
    <property type="entry name" value="Spermadhesin, CUB domain"/>
    <property type="match status" value="2"/>
</dbReference>
<dbReference type="SMART" id="SM00179">
    <property type="entry name" value="EGF_CA"/>
    <property type="match status" value="1"/>
</dbReference>
<dbReference type="FunFam" id="2.40.10.10:FF:000062">
    <property type="entry name" value="mannan-binding lectin serine protease 1 isoform X1"/>
    <property type="match status" value="1"/>
</dbReference>
<dbReference type="InterPro" id="IPR001881">
    <property type="entry name" value="EGF-like_Ca-bd_dom"/>
</dbReference>
<feature type="binding site" evidence="17">
    <location>
        <position position="240"/>
    </location>
    <ligand>
        <name>Ca(2+)</name>
        <dbReference type="ChEBI" id="CHEBI:29108"/>
        <label>3</label>
    </ligand>
</feature>
<comment type="caution">
    <text evidence="19">Lacks conserved residue(s) required for the propagation of feature annotation.</text>
</comment>
<evidence type="ECO:0000256" key="9">
    <source>
        <dbReference type="ARBA" id="ARBA00022801"/>
    </source>
</evidence>
<name>A0AAY5ED02_ELEEL</name>
<evidence type="ECO:0000256" key="11">
    <source>
        <dbReference type="ARBA" id="ARBA00022859"/>
    </source>
</evidence>
<dbReference type="PROSITE" id="PS50240">
    <property type="entry name" value="TRYPSIN_DOM"/>
    <property type="match status" value="1"/>
</dbReference>
<dbReference type="FunFam" id="2.60.120.290:FF:000006">
    <property type="entry name" value="Mannan-binding lectin serine protease 1"/>
    <property type="match status" value="1"/>
</dbReference>
<feature type="disulfide bond" evidence="15">
    <location>
        <begin position="173"/>
        <end position="186"/>
    </location>
</feature>
<proteinExistence type="predicted"/>
<accession>A0AAY5ED02</accession>
<dbReference type="Pfam" id="PF14670">
    <property type="entry name" value="FXa_inhibition"/>
    <property type="match status" value="1"/>
</dbReference>
<comment type="subcellular location">
    <subcellularLocation>
        <location evidence="1">Secreted</location>
    </subcellularLocation>
</comment>
<dbReference type="InterPro" id="IPR001254">
    <property type="entry name" value="Trypsin_dom"/>
</dbReference>
<feature type="binding site" evidence="17">
    <location>
        <position position="144"/>
    </location>
    <ligand>
        <name>Ca(2+)</name>
        <dbReference type="ChEBI" id="CHEBI:29108"/>
        <label>2</label>
    </ligand>
</feature>
<feature type="binding site" evidence="17">
    <location>
        <position position="165"/>
    </location>
    <ligand>
        <name>Ca(2+)</name>
        <dbReference type="ChEBI" id="CHEBI:29108"/>
        <label>2</label>
    </ligand>
</feature>
<dbReference type="Gene3D" id="2.40.10.10">
    <property type="entry name" value="Trypsin-like serine proteases"/>
    <property type="match status" value="1"/>
</dbReference>
<evidence type="ECO:0000313" key="24">
    <source>
        <dbReference type="Ensembl" id="ENSEEEP00000054332.1"/>
    </source>
</evidence>
<reference evidence="24" key="3">
    <citation type="submission" date="2025-09" db="UniProtKB">
        <authorList>
            <consortium name="Ensembl"/>
        </authorList>
    </citation>
    <scope>IDENTIFICATION</scope>
</reference>
<feature type="active site" description="Charge relay system" evidence="14">
    <location>
        <position position="556"/>
    </location>
</feature>
<dbReference type="Pfam" id="PF00089">
    <property type="entry name" value="Trypsin"/>
    <property type="match status" value="1"/>
</dbReference>
<dbReference type="SMART" id="SM00032">
    <property type="entry name" value="CCP"/>
    <property type="match status" value="2"/>
</dbReference>
<feature type="disulfide bond" evidence="15">
    <location>
        <begin position="158"/>
        <end position="171"/>
    </location>
</feature>
<dbReference type="InterPro" id="IPR001314">
    <property type="entry name" value="Peptidase_S1A"/>
</dbReference>
<feature type="modified residue" description="(3R)-3-hydroxyasparagine" evidence="16">
    <location>
        <position position="164"/>
    </location>
</feature>
<organism evidence="24 25">
    <name type="scientific">Electrophorus electricus</name>
    <name type="common">Electric eel</name>
    <name type="synonym">Gymnotus electricus</name>
    <dbReference type="NCBI Taxonomy" id="8005"/>
    <lineage>
        <taxon>Eukaryota</taxon>
        <taxon>Metazoa</taxon>
        <taxon>Chordata</taxon>
        <taxon>Craniata</taxon>
        <taxon>Vertebrata</taxon>
        <taxon>Euteleostomi</taxon>
        <taxon>Actinopterygii</taxon>
        <taxon>Neopterygii</taxon>
        <taxon>Teleostei</taxon>
        <taxon>Ostariophysi</taxon>
        <taxon>Gymnotiformes</taxon>
        <taxon>Gymnotoidei</taxon>
        <taxon>Gymnotidae</taxon>
        <taxon>Electrophorus</taxon>
    </lineage>
</organism>
<keyword evidence="10" id="KW-0720">Serine protease</keyword>
<feature type="binding site" evidence="17">
    <location>
        <position position="113"/>
    </location>
    <ligand>
        <name>Ca(2+)</name>
        <dbReference type="ChEBI" id="CHEBI:29108"/>
        <label>1</label>
    </ligand>
</feature>
<feature type="disulfide bond" description="Interchain (between heavy and light chains)" evidence="15">
    <location>
        <begin position="439"/>
        <end position="576"/>
    </location>
</feature>
<keyword evidence="17" id="KW-0106">Calcium</keyword>
<feature type="disulfide bond" evidence="15 19">
    <location>
        <begin position="401"/>
        <end position="428"/>
    </location>
</feature>
<feature type="binding site" evidence="17">
    <location>
        <position position="147"/>
    </location>
    <ligand>
        <name>Ca(2+)</name>
        <dbReference type="ChEBI" id="CHEBI:29108"/>
        <label>2</label>
    </ligand>
</feature>
<keyword evidence="7 20" id="KW-0732">Signal</keyword>
<feature type="binding site" evidence="17">
    <location>
        <position position="250"/>
    </location>
    <ligand>
        <name>Ca(2+)</name>
        <dbReference type="ChEBI" id="CHEBI:29108"/>
        <label>3</label>
    </ligand>
</feature>
<dbReference type="CDD" id="cd00033">
    <property type="entry name" value="CCP"/>
    <property type="match status" value="1"/>
</dbReference>
<keyword evidence="12 15" id="KW-1015">Disulfide bond</keyword>
<feature type="active site" description="Charge relay system" evidence="14">
    <location>
        <position position="500"/>
    </location>
</feature>
<feature type="signal peptide" evidence="20">
    <location>
        <begin position="1"/>
        <end position="25"/>
    </location>
</feature>
<dbReference type="GO" id="GO:0045087">
    <property type="term" value="P:innate immune response"/>
    <property type="evidence" value="ECO:0007669"/>
    <property type="project" value="UniProtKB-KW"/>
</dbReference>
<dbReference type="AlphaFoldDB" id="A0AAY5ED02"/>
<feature type="disulfide bond" evidence="15">
    <location>
        <begin position="636"/>
        <end position="655"/>
    </location>
</feature>
<keyword evidence="3" id="KW-0245">EGF-like domain</keyword>
<evidence type="ECO:0000256" key="1">
    <source>
        <dbReference type="ARBA" id="ARBA00004613"/>
    </source>
</evidence>
<feature type="domain" description="CUB" evidence="21">
    <location>
        <begin position="11"/>
        <end position="130"/>
    </location>
</feature>
<feature type="binding site" evidence="17">
    <location>
        <position position="289"/>
    </location>
    <ligand>
        <name>Ca(2+)</name>
        <dbReference type="ChEBI" id="CHEBI:29108"/>
        <label>3</label>
    </ligand>
</feature>
<comment type="PTM">
    <text evidence="16">The iron and 2-oxoglutarate dependent 3-hydroxylation of aspartate and asparagine is (R) stereospecific within EGF domains.</text>
</comment>
<evidence type="ECO:0000259" key="21">
    <source>
        <dbReference type="PROSITE" id="PS01180"/>
    </source>
</evidence>
<dbReference type="InterPro" id="IPR018097">
    <property type="entry name" value="EGF_Ca-bd_CS"/>
</dbReference>
<feature type="disulfide bond" evidence="15 18">
    <location>
        <begin position="190"/>
        <end position="217"/>
    </location>
</feature>
<dbReference type="PROSITE" id="PS01187">
    <property type="entry name" value="EGF_CA"/>
    <property type="match status" value="1"/>
</dbReference>
<keyword evidence="11" id="KW-0391">Immunity</keyword>
<feature type="binding site" evidence="17">
    <location>
        <position position="60"/>
    </location>
    <ligand>
        <name>Ca(2+)</name>
        <dbReference type="ChEBI" id="CHEBI:29108"/>
        <label>1</label>
    </ligand>
</feature>
<dbReference type="GO" id="GO:0005615">
    <property type="term" value="C:extracellular space"/>
    <property type="evidence" value="ECO:0007669"/>
    <property type="project" value="TreeGrafter"/>
</dbReference>
<feature type="disulfide bond" evidence="15">
    <location>
        <begin position="666"/>
        <end position="698"/>
    </location>
</feature>
<feature type="domain" description="Sushi" evidence="23">
    <location>
        <begin position="304"/>
        <end position="369"/>
    </location>
</feature>
<evidence type="ECO:0000256" key="2">
    <source>
        <dbReference type="ARBA" id="ARBA00022525"/>
    </source>
</evidence>
<feature type="disulfide bond" evidence="15">
    <location>
        <begin position="148"/>
        <end position="162"/>
    </location>
</feature>
<reference evidence="24" key="2">
    <citation type="submission" date="2025-08" db="UniProtKB">
        <authorList>
            <consortium name="Ensembl"/>
        </authorList>
    </citation>
    <scope>IDENTIFICATION</scope>
</reference>
<dbReference type="SMART" id="SM00020">
    <property type="entry name" value="Tryp_SPc"/>
    <property type="match status" value="1"/>
</dbReference>
<feature type="domain" description="Peptidase S1" evidence="22">
    <location>
        <begin position="453"/>
        <end position="722"/>
    </location>
</feature>
<keyword evidence="2" id="KW-0964">Secreted</keyword>
<feature type="disulfide bond" evidence="15">
    <location>
        <begin position="334"/>
        <end position="367"/>
    </location>
</feature>
<evidence type="ECO:0000259" key="23">
    <source>
        <dbReference type="PROSITE" id="PS50923"/>
    </source>
</evidence>
<protein>
    <recommendedName>
        <fullName evidence="26">Mannan-binding lectin serine peptidase 1</fullName>
    </recommendedName>
</protein>
<dbReference type="Pfam" id="PF00084">
    <property type="entry name" value="Sushi"/>
    <property type="match status" value="1"/>
</dbReference>
<dbReference type="Gene3D" id="2.10.25.10">
    <property type="entry name" value="Laminin"/>
    <property type="match status" value="1"/>
</dbReference>
<dbReference type="SMART" id="SM00042">
    <property type="entry name" value="CUB"/>
    <property type="match status" value="2"/>
</dbReference>
<keyword evidence="25" id="KW-1185">Reference proteome</keyword>
<dbReference type="GO" id="GO:0006956">
    <property type="term" value="P:complement activation"/>
    <property type="evidence" value="ECO:0007669"/>
    <property type="project" value="InterPro"/>
</dbReference>
<keyword evidence="8" id="KW-0677">Repeat</keyword>
<dbReference type="InterPro" id="IPR035976">
    <property type="entry name" value="Sushi/SCR/CCP_sf"/>
</dbReference>
<evidence type="ECO:0000256" key="12">
    <source>
        <dbReference type="ARBA" id="ARBA00023157"/>
    </source>
</evidence>
<dbReference type="InterPro" id="IPR043504">
    <property type="entry name" value="Peptidase_S1_PA_chymotrypsin"/>
</dbReference>
<feature type="binding site" evidence="17">
    <location>
        <position position="164"/>
    </location>
    <ligand>
        <name>Ca(2+)</name>
        <dbReference type="ChEBI" id="CHEBI:29108"/>
        <label>2</label>
    </ligand>
</feature>
<dbReference type="InterPro" id="IPR024175">
    <property type="entry name" value="Pept_S1A_C1r/C1S/mannan-bd"/>
</dbReference>
<dbReference type="SUPFAM" id="SSF50494">
    <property type="entry name" value="Trypsin-like serine proteases"/>
    <property type="match status" value="1"/>
</dbReference>
<keyword evidence="4" id="KW-0399">Innate immunity</keyword>
<evidence type="ECO:0000259" key="22">
    <source>
        <dbReference type="PROSITE" id="PS50240"/>
    </source>
</evidence>
<keyword evidence="17" id="KW-0479">Metal-binding</keyword>
<feature type="disulfide bond" evidence="15">
    <location>
        <begin position="65"/>
        <end position="83"/>
    </location>
</feature>
<evidence type="ECO:0000256" key="16">
    <source>
        <dbReference type="PIRSR" id="PIRSR001155-3"/>
    </source>
</evidence>
<dbReference type="Ensembl" id="ENSEEET00000054873.1">
    <property type="protein sequence ID" value="ENSEEEP00000054332.1"/>
    <property type="gene ID" value="ENSEEEG00000014950.2"/>
</dbReference>
<dbReference type="CDD" id="cd00190">
    <property type="entry name" value="Tryp_SPc"/>
    <property type="match status" value="1"/>
</dbReference>
<dbReference type="InterPro" id="IPR000742">
    <property type="entry name" value="EGF"/>
</dbReference>
<dbReference type="PANTHER" id="PTHR24255:SF13">
    <property type="entry name" value="MANNAN-BINDING LECTIN SERINE PROTEASE 1"/>
    <property type="match status" value="1"/>
</dbReference>
<feature type="disulfide bond" evidence="15">
    <location>
        <begin position="306"/>
        <end position="354"/>
    </location>
</feature>
<dbReference type="GeneTree" id="ENSGT00950000183084"/>
<dbReference type="InterPro" id="IPR009003">
    <property type="entry name" value="Peptidase_S1_PA"/>
</dbReference>
<feature type="disulfide bond" evidence="15">
    <location>
        <begin position="247"/>
        <end position="265"/>
    </location>
</feature>
<evidence type="ECO:0008006" key="26">
    <source>
        <dbReference type="Google" id="ProtNLM"/>
    </source>
</evidence>
<dbReference type="PRINTS" id="PR00722">
    <property type="entry name" value="CHYMOTRYPSIN"/>
</dbReference>
<feature type="binding site" evidence="17">
    <location>
        <position position="168"/>
    </location>
    <ligand>
        <name>Ca(2+)</name>
        <dbReference type="ChEBI" id="CHEBI:29108"/>
        <label>2</label>
    </ligand>
</feature>
<keyword evidence="9" id="KW-0378">Hydrolase</keyword>
<evidence type="ECO:0000256" key="10">
    <source>
        <dbReference type="ARBA" id="ARBA00022825"/>
    </source>
</evidence>
<dbReference type="GO" id="GO:0006508">
    <property type="term" value="P:proteolysis"/>
    <property type="evidence" value="ECO:0007669"/>
    <property type="project" value="UniProtKB-KW"/>
</dbReference>
<feature type="binding site" evidence="17">
    <location>
        <position position="68"/>
    </location>
    <ligand>
        <name>Ca(2+)</name>
        <dbReference type="ChEBI" id="CHEBI:29108"/>
        <label>1</label>
    </ligand>
</feature>
<dbReference type="SMART" id="SM00181">
    <property type="entry name" value="EGF"/>
    <property type="match status" value="1"/>
</dbReference>